<dbReference type="RefSeq" id="WP_188365166.1">
    <property type="nucleotide sequence ID" value="NZ_BAABJF010000002.1"/>
</dbReference>
<dbReference type="InterPro" id="IPR011008">
    <property type="entry name" value="Dimeric_a/b-barrel"/>
</dbReference>
<gene>
    <name evidence="3" type="ORF">GCM10011365_15740</name>
</gene>
<keyword evidence="4" id="KW-1185">Reference proteome</keyword>
<dbReference type="Pfam" id="PF03795">
    <property type="entry name" value="YCII"/>
    <property type="match status" value="1"/>
</dbReference>
<dbReference type="EMBL" id="BMEO01000005">
    <property type="protein sequence ID" value="GGF95267.1"/>
    <property type="molecule type" value="Genomic_DNA"/>
</dbReference>
<evidence type="ECO:0000256" key="1">
    <source>
        <dbReference type="ARBA" id="ARBA00007689"/>
    </source>
</evidence>
<organism evidence="3 4">
    <name type="scientific">Marinicella pacifica</name>
    <dbReference type="NCBI Taxonomy" id="1171543"/>
    <lineage>
        <taxon>Bacteria</taxon>
        <taxon>Pseudomonadati</taxon>
        <taxon>Pseudomonadota</taxon>
        <taxon>Gammaproteobacteria</taxon>
        <taxon>Lysobacterales</taxon>
        <taxon>Marinicellaceae</taxon>
        <taxon>Marinicella</taxon>
    </lineage>
</organism>
<feature type="domain" description="YCII-related" evidence="2">
    <location>
        <begin position="50"/>
        <end position="127"/>
    </location>
</feature>
<accession>A0A917CPX7</accession>
<dbReference type="Gene3D" id="3.30.70.1060">
    <property type="entry name" value="Dimeric alpha+beta barrel"/>
    <property type="match status" value="1"/>
</dbReference>
<sequence>MKIIDVMVLLLMTNLSVAQQDYDAELAQSLGADDYGMKIYVLALLKPGPNQDQDQETAQQLQQAHLANIRRLAEAGQLVLAGPFMPNEQDLRGIYVFDVATVEAAKQLTETDPAIKAGRLRMELIPWYGSATLPMINQWHKKISKKSF</sequence>
<proteinExistence type="inferred from homology"/>
<protein>
    <recommendedName>
        <fullName evidence="2">YCII-related domain-containing protein</fullName>
    </recommendedName>
</protein>
<dbReference type="InterPro" id="IPR005545">
    <property type="entry name" value="YCII"/>
</dbReference>
<comment type="caution">
    <text evidence="3">The sequence shown here is derived from an EMBL/GenBank/DDBJ whole genome shotgun (WGS) entry which is preliminary data.</text>
</comment>
<dbReference type="AlphaFoldDB" id="A0A917CPX7"/>
<reference evidence="3" key="2">
    <citation type="submission" date="2020-09" db="EMBL/GenBank/DDBJ databases">
        <authorList>
            <person name="Sun Q."/>
            <person name="Zhou Y."/>
        </authorList>
    </citation>
    <scope>NUCLEOTIDE SEQUENCE</scope>
    <source>
        <strain evidence="3">CGMCC 1.12181</strain>
    </source>
</reference>
<reference evidence="3" key="1">
    <citation type="journal article" date="2014" name="Int. J. Syst. Evol. Microbiol.">
        <title>Complete genome sequence of Corynebacterium casei LMG S-19264T (=DSM 44701T), isolated from a smear-ripened cheese.</title>
        <authorList>
            <consortium name="US DOE Joint Genome Institute (JGI-PGF)"/>
            <person name="Walter F."/>
            <person name="Albersmeier A."/>
            <person name="Kalinowski J."/>
            <person name="Ruckert C."/>
        </authorList>
    </citation>
    <scope>NUCLEOTIDE SEQUENCE</scope>
    <source>
        <strain evidence="3">CGMCC 1.12181</strain>
    </source>
</reference>
<evidence type="ECO:0000259" key="2">
    <source>
        <dbReference type="Pfam" id="PF03795"/>
    </source>
</evidence>
<dbReference type="SUPFAM" id="SSF54909">
    <property type="entry name" value="Dimeric alpha+beta barrel"/>
    <property type="match status" value="1"/>
</dbReference>
<comment type="similarity">
    <text evidence="1">Belongs to the YciI family.</text>
</comment>
<evidence type="ECO:0000313" key="3">
    <source>
        <dbReference type="EMBL" id="GGF95267.1"/>
    </source>
</evidence>
<dbReference type="Proteomes" id="UP000605253">
    <property type="component" value="Unassembled WGS sequence"/>
</dbReference>
<name>A0A917CPX7_9GAMM</name>
<evidence type="ECO:0000313" key="4">
    <source>
        <dbReference type="Proteomes" id="UP000605253"/>
    </source>
</evidence>